<evidence type="ECO:0000313" key="2">
    <source>
        <dbReference type="Proteomes" id="UP001054945"/>
    </source>
</evidence>
<evidence type="ECO:0000313" key="1">
    <source>
        <dbReference type="EMBL" id="GIY37178.1"/>
    </source>
</evidence>
<sequence>MSRVRHDLFRCDNSLEIQKISFPAEFRNGGLLVSSTANEAGSLQMALRDQRGIRVFWRACDGRKLFSNARSLRNLFLAVKSIWPPTKTNAST</sequence>
<name>A0AAV4SRX7_CAEEX</name>
<organism evidence="1 2">
    <name type="scientific">Caerostris extrusa</name>
    <name type="common">Bark spider</name>
    <name type="synonym">Caerostris bankana</name>
    <dbReference type="NCBI Taxonomy" id="172846"/>
    <lineage>
        <taxon>Eukaryota</taxon>
        <taxon>Metazoa</taxon>
        <taxon>Ecdysozoa</taxon>
        <taxon>Arthropoda</taxon>
        <taxon>Chelicerata</taxon>
        <taxon>Arachnida</taxon>
        <taxon>Araneae</taxon>
        <taxon>Araneomorphae</taxon>
        <taxon>Entelegynae</taxon>
        <taxon>Araneoidea</taxon>
        <taxon>Araneidae</taxon>
        <taxon>Caerostris</taxon>
    </lineage>
</organism>
<proteinExistence type="predicted"/>
<comment type="caution">
    <text evidence="1">The sequence shown here is derived from an EMBL/GenBank/DDBJ whole genome shotgun (WGS) entry which is preliminary data.</text>
</comment>
<protein>
    <submittedName>
        <fullName evidence="1">Uncharacterized protein</fullName>
    </submittedName>
</protein>
<reference evidence="1 2" key="1">
    <citation type="submission" date="2021-06" db="EMBL/GenBank/DDBJ databases">
        <title>Caerostris extrusa draft genome.</title>
        <authorList>
            <person name="Kono N."/>
            <person name="Arakawa K."/>
        </authorList>
    </citation>
    <scope>NUCLEOTIDE SEQUENCE [LARGE SCALE GENOMIC DNA]</scope>
</reference>
<accession>A0AAV4SRX7</accession>
<gene>
    <name evidence="1" type="ORF">CEXT_272631</name>
</gene>
<dbReference type="EMBL" id="BPLR01010132">
    <property type="protein sequence ID" value="GIY37178.1"/>
    <property type="molecule type" value="Genomic_DNA"/>
</dbReference>
<dbReference type="Proteomes" id="UP001054945">
    <property type="component" value="Unassembled WGS sequence"/>
</dbReference>
<dbReference type="AlphaFoldDB" id="A0AAV4SRX7"/>
<keyword evidence="2" id="KW-1185">Reference proteome</keyword>